<proteinExistence type="predicted"/>
<evidence type="ECO:0000313" key="3">
    <source>
        <dbReference type="WBParaSite" id="SCUD_0000200001-mRNA-1"/>
    </source>
</evidence>
<reference evidence="3" key="1">
    <citation type="submission" date="2016-06" db="UniProtKB">
        <authorList>
            <consortium name="WormBaseParasite"/>
        </authorList>
    </citation>
    <scope>IDENTIFICATION</scope>
</reference>
<sequence length="70" mass="7745">MAVRTSTMMNVHGYCRRFSRLTVCCRVPLVGMAEPFAARSQSIVAHDLLLPVGATETWAPVSTEYLAFVQ</sequence>
<dbReference type="WBParaSite" id="SCUD_0000200001-mRNA-1">
    <property type="protein sequence ID" value="SCUD_0000200001-mRNA-1"/>
    <property type="gene ID" value="SCUD_0000200001"/>
</dbReference>
<dbReference type="Proteomes" id="UP000279833">
    <property type="component" value="Unassembled WGS sequence"/>
</dbReference>
<organism evidence="3">
    <name type="scientific">Schistosoma curassoni</name>
    <dbReference type="NCBI Taxonomy" id="6186"/>
    <lineage>
        <taxon>Eukaryota</taxon>
        <taxon>Metazoa</taxon>
        <taxon>Spiralia</taxon>
        <taxon>Lophotrochozoa</taxon>
        <taxon>Platyhelminthes</taxon>
        <taxon>Trematoda</taxon>
        <taxon>Digenea</taxon>
        <taxon>Strigeidida</taxon>
        <taxon>Schistosomatoidea</taxon>
        <taxon>Schistosomatidae</taxon>
        <taxon>Schistosoma</taxon>
    </lineage>
</organism>
<evidence type="ECO:0000313" key="1">
    <source>
        <dbReference type="EMBL" id="VDO71451.1"/>
    </source>
</evidence>
<name>A0A183JH28_9TREM</name>
<accession>A0A183JH28</accession>
<dbReference type="AlphaFoldDB" id="A0A183JH28"/>
<reference evidence="1 2" key="2">
    <citation type="submission" date="2018-11" db="EMBL/GenBank/DDBJ databases">
        <authorList>
            <consortium name="Pathogen Informatics"/>
        </authorList>
    </citation>
    <scope>NUCLEOTIDE SEQUENCE [LARGE SCALE GENOMIC DNA]</scope>
    <source>
        <strain evidence="1">Dakar</strain>
        <strain evidence="2">Dakar, Senegal</strain>
    </source>
</reference>
<protein>
    <submittedName>
        <fullName evidence="3">Secreted protein</fullName>
    </submittedName>
</protein>
<keyword evidence="2" id="KW-1185">Reference proteome</keyword>
<dbReference type="EMBL" id="UZAK01001783">
    <property type="protein sequence ID" value="VDO71451.1"/>
    <property type="molecule type" value="Genomic_DNA"/>
</dbReference>
<gene>
    <name evidence="1" type="ORF">SCUD_LOCUS2001</name>
</gene>
<evidence type="ECO:0000313" key="2">
    <source>
        <dbReference type="Proteomes" id="UP000279833"/>
    </source>
</evidence>